<gene>
    <name evidence="1" type="ORF">INT45_012601</name>
</gene>
<evidence type="ECO:0000313" key="1">
    <source>
        <dbReference type="EMBL" id="KAG2213298.1"/>
    </source>
</evidence>
<dbReference type="AlphaFoldDB" id="A0A8H7RP93"/>
<evidence type="ECO:0000313" key="2">
    <source>
        <dbReference type="Proteomes" id="UP000646827"/>
    </source>
</evidence>
<dbReference type="EMBL" id="JAEPRB010000693">
    <property type="protein sequence ID" value="KAG2213298.1"/>
    <property type="molecule type" value="Genomic_DNA"/>
</dbReference>
<dbReference type="OrthoDB" id="2264760at2759"/>
<organism evidence="1 2">
    <name type="scientific">Circinella minor</name>
    <dbReference type="NCBI Taxonomy" id="1195481"/>
    <lineage>
        <taxon>Eukaryota</taxon>
        <taxon>Fungi</taxon>
        <taxon>Fungi incertae sedis</taxon>
        <taxon>Mucoromycota</taxon>
        <taxon>Mucoromycotina</taxon>
        <taxon>Mucoromycetes</taxon>
        <taxon>Mucorales</taxon>
        <taxon>Lichtheimiaceae</taxon>
        <taxon>Circinella</taxon>
    </lineage>
</organism>
<protein>
    <submittedName>
        <fullName evidence="1">Uncharacterized protein</fullName>
    </submittedName>
</protein>
<proteinExistence type="predicted"/>
<keyword evidence="2" id="KW-1185">Reference proteome</keyword>
<dbReference type="Proteomes" id="UP000646827">
    <property type="component" value="Unassembled WGS sequence"/>
</dbReference>
<comment type="caution">
    <text evidence="1">The sequence shown here is derived from an EMBL/GenBank/DDBJ whole genome shotgun (WGS) entry which is preliminary data.</text>
</comment>
<accession>A0A8H7RP93</accession>
<sequence length="263" mass="29960">MNQDNTAQLITSFIQTIADFKVHVNNAINILDQKLDKIEYTIHSRLELEVGALKSEINDLKTSLLEQLDEGRVVPSPLAVEYPRVNSDHNPFANQKLAHNVMAPYQIRAQHNIDSTTTWAVLSEKTRREAESLFEKLVDDEFPLRACVENWGAKLIMRKAFLKHSEREETSDVVDKCVTHSIPNIDYTSEAESYPSYNGNDVSDRHLLDENATLFYDDAFLDTNLNISNFDDERLELDAALSSDEEDDIGEKIMQSDIIRSAK</sequence>
<reference evidence="1 2" key="1">
    <citation type="submission" date="2020-12" db="EMBL/GenBank/DDBJ databases">
        <title>Metabolic potential, ecology and presence of endohyphal bacteria is reflected in genomic diversity of Mucoromycotina.</title>
        <authorList>
            <person name="Muszewska A."/>
            <person name="Okrasinska A."/>
            <person name="Steczkiewicz K."/>
            <person name="Drgas O."/>
            <person name="Orlowska M."/>
            <person name="Perlinska-Lenart U."/>
            <person name="Aleksandrzak-Piekarczyk T."/>
            <person name="Szatraj K."/>
            <person name="Zielenkiewicz U."/>
            <person name="Pilsyk S."/>
            <person name="Malc E."/>
            <person name="Mieczkowski P."/>
            <person name="Kruszewska J.S."/>
            <person name="Biernat P."/>
            <person name="Pawlowska J."/>
        </authorList>
    </citation>
    <scope>NUCLEOTIDE SEQUENCE [LARGE SCALE GENOMIC DNA]</scope>
    <source>
        <strain evidence="1 2">CBS 142.35</strain>
    </source>
</reference>
<name>A0A8H7RP93_9FUNG</name>